<protein>
    <submittedName>
        <fullName evidence="1">Tetracycline resistance ribosomal protection protein</fullName>
    </submittedName>
</protein>
<proteinExistence type="predicted"/>
<dbReference type="Gene3D" id="3.30.230.10">
    <property type="match status" value="1"/>
</dbReference>
<name>A0ABS9MMK4_9FIRM</name>
<accession>A0ABS9MMK4</accession>
<gene>
    <name evidence="1" type="ORF">L0P57_14040</name>
</gene>
<comment type="caution">
    <text evidence="1">The sequence shown here is derived from an EMBL/GenBank/DDBJ whole genome shotgun (WGS) entry which is preliminary data.</text>
</comment>
<feature type="non-terminal residue" evidence="1">
    <location>
        <position position="1"/>
    </location>
</feature>
<dbReference type="EMBL" id="JAKNHQ010000093">
    <property type="protein sequence ID" value="MCG4612032.1"/>
    <property type="molecule type" value="Genomic_DNA"/>
</dbReference>
<organism evidence="1 2">
    <name type="scientific">Anaeromassilibacillus senegalensis</name>
    <dbReference type="NCBI Taxonomy" id="1673717"/>
    <lineage>
        <taxon>Bacteria</taxon>
        <taxon>Bacillati</taxon>
        <taxon>Bacillota</taxon>
        <taxon>Clostridia</taxon>
        <taxon>Eubacteriales</taxon>
        <taxon>Acutalibacteraceae</taxon>
        <taxon>Anaeromassilibacillus</taxon>
    </lineage>
</organism>
<dbReference type="InterPro" id="IPR014721">
    <property type="entry name" value="Ribsml_uS5_D2-typ_fold_subgr"/>
</dbReference>
<dbReference type="InterPro" id="IPR035647">
    <property type="entry name" value="EFG_III/V"/>
</dbReference>
<keyword evidence="2" id="KW-1185">Reference proteome</keyword>
<dbReference type="Proteomes" id="UP001298681">
    <property type="component" value="Unassembled WGS sequence"/>
</dbReference>
<reference evidence="1 2" key="1">
    <citation type="submission" date="2022-01" db="EMBL/GenBank/DDBJ databases">
        <title>Collection of gut derived symbiotic bacterial strains cultured from healthy donors.</title>
        <authorList>
            <person name="Lin H."/>
            <person name="Kohout C."/>
            <person name="Waligurski E."/>
            <person name="Pamer E.G."/>
        </authorList>
    </citation>
    <scope>NUCLEOTIDE SEQUENCE [LARGE SCALE GENOMIC DNA]</scope>
    <source>
        <strain evidence="1 2">DFI.7.58</strain>
    </source>
</reference>
<feature type="non-terminal residue" evidence="1">
    <location>
        <position position="73"/>
    </location>
</feature>
<sequence length="73" mass="8209">ADFRSLAPIVLEQALKESGTQLLEPYLSFTLYAPQEYLSRAYHDAPKYCATIETAQVKKDEVVFTGEIPARCI</sequence>
<evidence type="ECO:0000313" key="2">
    <source>
        <dbReference type="Proteomes" id="UP001298681"/>
    </source>
</evidence>
<dbReference type="SUPFAM" id="SSF54980">
    <property type="entry name" value="EF-G C-terminal domain-like"/>
    <property type="match status" value="1"/>
</dbReference>
<evidence type="ECO:0000313" key="1">
    <source>
        <dbReference type="EMBL" id="MCG4612032.1"/>
    </source>
</evidence>